<dbReference type="EMBL" id="KL584703">
    <property type="protein sequence ID" value="KEQ76486.1"/>
    <property type="molecule type" value="Genomic_DNA"/>
</dbReference>
<dbReference type="InterPro" id="IPR033121">
    <property type="entry name" value="PEPTIDASE_A1"/>
</dbReference>
<keyword evidence="2 7" id="KW-0645">Protease</keyword>
<dbReference type="CDD" id="cd06097">
    <property type="entry name" value="Aspergillopepsin_like"/>
    <property type="match status" value="1"/>
</dbReference>
<feature type="active site" evidence="5">
    <location>
        <position position="116"/>
    </location>
</feature>
<dbReference type="FunFam" id="2.40.70.10:FF:000092">
    <property type="entry name" value="Aspartic endopeptidase (AP1)"/>
    <property type="match status" value="1"/>
</dbReference>
<dbReference type="Proteomes" id="UP000027730">
    <property type="component" value="Unassembled WGS sequence"/>
</dbReference>
<dbReference type="PANTHER" id="PTHR47966:SF1">
    <property type="entry name" value="ASPARTYL PROTEINASE"/>
    <property type="match status" value="1"/>
</dbReference>
<evidence type="ECO:0000313" key="7">
    <source>
        <dbReference type="EMBL" id="KEQ76486.1"/>
    </source>
</evidence>
<dbReference type="Pfam" id="PF00026">
    <property type="entry name" value="Asp"/>
    <property type="match status" value="1"/>
</dbReference>
<dbReference type="GeneID" id="25408817"/>
<dbReference type="STRING" id="1043004.A0A074XPH3"/>
<keyword evidence="8" id="KW-1185">Reference proteome</keyword>
<evidence type="ECO:0000256" key="3">
    <source>
        <dbReference type="ARBA" id="ARBA00022750"/>
    </source>
</evidence>
<dbReference type="AlphaFoldDB" id="A0A074XPH3"/>
<dbReference type="InterPro" id="IPR034163">
    <property type="entry name" value="Aspergillopepsin-like_cat_dom"/>
</dbReference>
<organism evidence="7 8">
    <name type="scientific">Aureobasidium namibiae CBS 147.97</name>
    <dbReference type="NCBI Taxonomy" id="1043004"/>
    <lineage>
        <taxon>Eukaryota</taxon>
        <taxon>Fungi</taxon>
        <taxon>Dikarya</taxon>
        <taxon>Ascomycota</taxon>
        <taxon>Pezizomycotina</taxon>
        <taxon>Dothideomycetes</taxon>
        <taxon>Dothideomycetidae</taxon>
        <taxon>Dothideales</taxon>
        <taxon>Saccotheciaceae</taxon>
        <taxon>Aureobasidium</taxon>
    </lineage>
</organism>
<feature type="active site" evidence="5">
    <location>
        <position position="312"/>
    </location>
</feature>
<protein>
    <submittedName>
        <fullName evidence="7">Acid protease</fullName>
    </submittedName>
</protein>
<keyword evidence="3" id="KW-0064">Aspartyl protease</keyword>
<keyword evidence="4" id="KW-0378">Hydrolase</keyword>
<dbReference type="HOGENOM" id="CLU_013253_0_2_1"/>
<dbReference type="PROSITE" id="PS51767">
    <property type="entry name" value="PEPTIDASE_A1"/>
    <property type="match status" value="1"/>
</dbReference>
<evidence type="ECO:0000259" key="6">
    <source>
        <dbReference type="PROSITE" id="PS51767"/>
    </source>
</evidence>
<dbReference type="PRINTS" id="PR00792">
    <property type="entry name" value="PEPSIN"/>
</dbReference>
<dbReference type="OrthoDB" id="2747330at2759"/>
<evidence type="ECO:0000256" key="4">
    <source>
        <dbReference type="ARBA" id="ARBA00022801"/>
    </source>
</evidence>
<accession>A0A074XPH3</accession>
<dbReference type="InterPro" id="IPR001461">
    <property type="entry name" value="Aspartic_peptidase_A1"/>
</dbReference>
<reference evidence="7 8" key="1">
    <citation type="journal article" date="2014" name="BMC Genomics">
        <title>Genome sequencing of four Aureobasidium pullulans varieties: biotechnological potential, stress tolerance, and description of new species.</title>
        <authorList>
            <person name="Gostin Ar C."/>
            <person name="Ohm R.A."/>
            <person name="Kogej T."/>
            <person name="Sonjak S."/>
            <person name="Turk M."/>
            <person name="Zajc J."/>
            <person name="Zalar P."/>
            <person name="Grube M."/>
            <person name="Sun H."/>
            <person name="Han J."/>
            <person name="Sharma A."/>
            <person name="Chiniquy J."/>
            <person name="Ngan C.Y."/>
            <person name="Lipzen A."/>
            <person name="Barry K."/>
            <person name="Grigoriev I.V."/>
            <person name="Gunde-Cimerman N."/>
        </authorList>
    </citation>
    <scope>NUCLEOTIDE SEQUENCE [LARGE SCALE GENOMIC DNA]</scope>
    <source>
        <strain evidence="7 8">CBS 147.97</strain>
    </source>
</reference>
<dbReference type="GO" id="GO:0004190">
    <property type="term" value="F:aspartic-type endopeptidase activity"/>
    <property type="evidence" value="ECO:0007669"/>
    <property type="project" value="UniProtKB-KW"/>
</dbReference>
<comment type="similarity">
    <text evidence="1">Belongs to the peptidase A1 family.</text>
</comment>
<evidence type="ECO:0000256" key="1">
    <source>
        <dbReference type="ARBA" id="ARBA00007447"/>
    </source>
</evidence>
<dbReference type="GO" id="GO:0006508">
    <property type="term" value="P:proteolysis"/>
    <property type="evidence" value="ECO:0007669"/>
    <property type="project" value="UniProtKB-KW"/>
</dbReference>
<sequence>MKHNLHRVKLIHNPKYQHSGLKSYVYLLRKYNFAPTLEGPYFVSNIVEQLGKPSLMNKFATHIGGHAKVKKHQLMKKDATSGQEGQVSAADQQNDSEYLCQVSIGTPAQVLTLDFDTGSSDLWVWSTNLSQDIQTQGKQAGHTIFDPSKSSTWKDSQGSTWQISYGDSSSASGTVGTDVVNVGGLAIQNQAVEVANQISDQFVQSTGDGLLGLAWGSINTVQPTPVETPVENMISQDDIPKDSELFTAYLSSEKSGEESFYTFGFIDTSVTNGQTINYTPVDNSQGFWSVPSASAHVNGKQIKRNNNTAIMDTGTTLCLVDDNLVKAVYAAIPGAKYDSSQQGYTFPTNTATSDLPVVTVAIGNHQYTIGKETLGFADAGNGMTYGGIQSRGDMTFDILGDVVLRSIYAVFDQGNQRFGAVQRTSPSTQ</sequence>
<gene>
    <name evidence="7" type="ORF">M436DRAFT_37338</name>
</gene>
<dbReference type="PANTHER" id="PTHR47966">
    <property type="entry name" value="BETA-SITE APP-CLEAVING ENZYME, ISOFORM A-RELATED"/>
    <property type="match status" value="1"/>
</dbReference>
<dbReference type="SUPFAM" id="SSF50630">
    <property type="entry name" value="Acid proteases"/>
    <property type="match status" value="1"/>
</dbReference>
<dbReference type="InterPro" id="IPR021109">
    <property type="entry name" value="Peptidase_aspartic_dom_sf"/>
</dbReference>
<proteinExistence type="inferred from homology"/>
<dbReference type="MEROPS" id="A01.080"/>
<feature type="domain" description="Peptidase A1" evidence="6">
    <location>
        <begin position="98"/>
        <end position="421"/>
    </location>
</feature>
<dbReference type="RefSeq" id="XP_013430613.1">
    <property type="nucleotide sequence ID" value="XM_013575159.1"/>
</dbReference>
<dbReference type="Gene3D" id="2.40.70.10">
    <property type="entry name" value="Acid Proteases"/>
    <property type="match status" value="2"/>
</dbReference>
<evidence type="ECO:0000313" key="8">
    <source>
        <dbReference type="Proteomes" id="UP000027730"/>
    </source>
</evidence>
<name>A0A074XPH3_9PEZI</name>
<evidence type="ECO:0000256" key="5">
    <source>
        <dbReference type="PIRSR" id="PIRSR601461-1"/>
    </source>
</evidence>
<evidence type="ECO:0000256" key="2">
    <source>
        <dbReference type="ARBA" id="ARBA00022670"/>
    </source>
</evidence>